<reference evidence="1" key="1">
    <citation type="submission" date="2019-03" db="EMBL/GenBank/DDBJ databases">
        <authorList>
            <person name="Danneels B."/>
        </authorList>
    </citation>
    <scope>NUCLEOTIDE SEQUENCE</scope>
</reference>
<sequence length="146" mass="15018">MSTYSFADVNASIVGPGGAFSLGAGAGVAEGGITITGNADRSTMTIGADGQGMHVLSPNRSGTVVLRYLKTAPINALLQALYNAQTLDSRLHGKNVITVTNSANGDVTTALSCAFKGAPELTYDNEGAALEWTFDSLQIETVLGTY</sequence>
<dbReference type="AlphaFoldDB" id="A0A484Q5X7"/>
<gene>
    <name evidence="1" type="ORF">AMP9_2960</name>
</gene>
<protein>
    <recommendedName>
        <fullName evidence="2">Bacteriophage protein</fullName>
    </recommendedName>
</protein>
<evidence type="ECO:0008006" key="2">
    <source>
        <dbReference type="Google" id="ProtNLM"/>
    </source>
</evidence>
<dbReference type="Pfam" id="PF11681">
    <property type="entry name" value="Phage_Tube_PhiTE"/>
    <property type="match status" value="1"/>
</dbReference>
<organism evidence="1">
    <name type="scientific">plant metagenome</name>
    <dbReference type="NCBI Taxonomy" id="1297885"/>
    <lineage>
        <taxon>unclassified sequences</taxon>
        <taxon>metagenomes</taxon>
        <taxon>organismal metagenomes</taxon>
    </lineage>
</organism>
<dbReference type="EMBL" id="CAADHY010000032">
    <property type="protein sequence ID" value="VFR33778.1"/>
    <property type="molecule type" value="Genomic_DNA"/>
</dbReference>
<dbReference type="InterPro" id="IPR021695">
    <property type="entry name" value="Phage_KPP10_Orf10"/>
</dbReference>
<name>A0A484Q5X7_9ZZZZ</name>
<proteinExistence type="predicted"/>
<evidence type="ECO:0000313" key="1">
    <source>
        <dbReference type="EMBL" id="VFR33778.1"/>
    </source>
</evidence>
<accession>A0A484Q5X7</accession>